<dbReference type="GO" id="GO:0008270">
    <property type="term" value="F:zinc ion binding"/>
    <property type="evidence" value="ECO:0007669"/>
    <property type="project" value="UniProtKB-KW"/>
</dbReference>
<accession>A0A6D2J112</accession>
<dbReference type="Proteomes" id="UP000467841">
    <property type="component" value="Unassembled WGS sequence"/>
</dbReference>
<dbReference type="InterPro" id="IPR051826">
    <property type="entry name" value="E3_ubiquitin-ligase_domain"/>
</dbReference>
<name>A0A6D2J112_9BRAS</name>
<dbReference type="InterPro" id="IPR013083">
    <property type="entry name" value="Znf_RING/FYVE/PHD"/>
</dbReference>
<dbReference type="SMART" id="SM00184">
    <property type="entry name" value="RING"/>
    <property type="match status" value="1"/>
</dbReference>
<evidence type="ECO:0000256" key="1">
    <source>
        <dbReference type="PROSITE-ProRule" id="PRU00175"/>
    </source>
</evidence>
<keyword evidence="4" id="KW-1185">Reference proteome</keyword>
<protein>
    <recommendedName>
        <fullName evidence="2">RING-type domain-containing protein</fullName>
    </recommendedName>
</protein>
<evidence type="ECO:0000313" key="4">
    <source>
        <dbReference type="Proteomes" id="UP000467841"/>
    </source>
</evidence>
<dbReference type="InterPro" id="IPR001841">
    <property type="entry name" value="Znf_RING"/>
</dbReference>
<feature type="domain" description="RING-type" evidence="2">
    <location>
        <begin position="141"/>
        <end position="184"/>
    </location>
</feature>
<sequence>MQKSVESTVQVTIDIVAKVSRESRSASNTVEISLTREIEELFVRNLDGNVVHVGSNIAPPFPIPNLRLNSIATFDPRNIYPRLYSTLQDPNLCDTLSAKIASEAEQVAAGPLNISLDVTLTPHRVVSSIDQLDEMEEEETCAICKEDLFSTGDHFSHLPNCSHRFHVDCIMPWLETSLTCPLCRTVVELED</sequence>
<evidence type="ECO:0000259" key="2">
    <source>
        <dbReference type="PROSITE" id="PS50089"/>
    </source>
</evidence>
<dbReference type="GO" id="GO:0006511">
    <property type="term" value="P:ubiquitin-dependent protein catabolic process"/>
    <property type="evidence" value="ECO:0007669"/>
    <property type="project" value="TreeGrafter"/>
</dbReference>
<dbReference type="GO" id="GO:0061630">
    <property type="term" value="F:ubiquitin protein ligase activity"/>
    <property type="evidence" value="ECO:0007669"/>
    <property type="project" value="TreeGrafter"/>
</dbReference>
<dbReference type="CDD" id="cd16454">
    <property type="entry name" value="RING-H2_PA-TM-RING"/>
    <property type="match status" value="1"/>
</dbReference>
<keyword evidence="1" id="KW-0862">Zinc</keyword>
<reference evidence="3" key="1">
    <citation type="submission" date="2020-01" db="EMBL/GenBank/DDBJ databases">
        <authorList>
            <person name="Mishra B."/>
        </authorList>
    </citation>
    <scope>NUCLEOTIDE SEQUENCE [LARGE SCALE GENOMIC DNA]</scope>
</reference>
<dbReference type="Pfam" id="PF13639">
    <property type="entry name" value="zf-RING_2"/>
    <property type="match status" value="1"/>
</dbReference>
<dbReference type="PROSITE" id="PS50089">
    <property type="entry name" value="ZF_RING_2"/>
    <property type="match status" value="1"/>
</dbReference>
<keyword evidence="1" id="KW-0479">Metal-binding</keyword>
<comment type="caution">
    <text evidence="3">The sequence shown here is derived from an EMBL/GenBank/DDBJ whole genome shotgun (WGS) entry which is preliminary data.</text>
</comment>
<dbReference type="PANTHER" id="PTHR22765:SF411">
    <property type="entry name" value="OS02G0248440 PROTEIN"/>
    <property type="match status" value="1"/>
</dbReference>
<organism evidence="3 4">
    <name type="scientific">Microthlaspi erraticum</name>
    <dbReference type="NCBI Taxonomy" id="1685480"/>
    <lineage>
        <taxon>Eukaryota</taxon>
        <taxon>Viridiplantae</taxon>
        <taxon>Streptophyta</taxon>
        <taxon>Embryophyta</taxon>
        <taxon>Tracheophyta</taxon>
        <taxon>Spermatophyta</taxon>
        <taxon>Magnoliopsida</taxon>
        <taxon>eudicotyledons</taxon>
        <taxon>Gunneridae</taxon>
        <taxon>Pentapetalae</taxon>
        <taxon>rosids</taxon>
        <taxon>malvids</taxon>
        <taxon>Brassicales</taxon>
        <taxon>Brassicaceae</taxon>
        <taxon>Coluteocarpeae</taxon>
        <taxon>Microthlaspi</taxon>
    </lineage>
</organism>
<dbReference type="PANTHER" id="PTHR22765">
    <property type="entry name" value="RING FINGER AND PROTEASE ASSOCIATED DOMAIN-CONTAINING"/>
    <property type="match status" value="1"/>
</dbReference>
<keyword evidence="1" id="KW-0863">Zinc-finger</keyword>
<dbReference type="OrthoDB" id="1045959at2759"/>
<evidence type="ECO:0000313" key="3">
    <source>
        <dbReference type="EMBL" id="CAA7033580.1"/>
    </source>
</evidence>
<dbReference type="EMBL" id="CACVBM020001134">
    <property type="protein sequence ID" value="CAA7033580.1"/>
    <property type="molecule type" value="Genomic_DNA"/>
</dbReference>
<dbReference type="AlphaFoldDB" id="A0A6D2J112"/>
<gene>
    <name evidence="3" type="ORF">MERR_LOCUS20815</name>
</gene>
<dbReference type="Gene3D" id="3.30.40.10">
    <property type="entry name" value="Zinc/RING finger domain, C3HC4 (zinc finger)"/>
    <property type="match status" value="1"/>
</dbReference>
<proteinExistence type="predicted"/>
<dbReference type="SUPFAM" id="SSF57850">
    <property type="entry name" value="RING/U-box"/>
    <property type="match status" value="1"/>
</dbReference>